<evidence type="ECO:0000259" key="1">
    <source>
        <dbReference type="PROSITE" id="PS50127"/>
    </source>
</evidence>
<accession>A0AAE1Z4N1</accession>
<dbReference type="PROSITE" id="PS50127">
    <property type="entry name" value="UBC_2"/>
    <property type="match status" value="1"/>
</dbReference>
<reference evidence="2" key="1">
    <citation type="submission" date="2022-04" db="EMBL/GenBank/DDBJ databases">
        <authorList>
            <person name="Xu L."/>
            <person name="Lv Z."/>
        </authorList>
    </citation>
    <scope>NUCLEOTIDE SEQUENCE</scope>
    <source>
        <strain evidence="2">LV_2022a</strain>
    </source>
</reference>
<organism evidence="2 3">
    <name type="scientific">Schistosoma mekongi</name>
    <name type="common">Parasitic worm</name>
    <dbReference type="NCBI Taxonomy" id="38744"/>
    <lineage>
        <taxon>Eukaryota</taxon>
        <taxon>Metazoa</taxon>
        <taxon>Spiralia</taxon>
        <taxon>Lophotrochozoa</taxon>
        <taxon>Platyhelminthes</taxon>
        <taxon>Trematoda</taxon>
        <taxon>Digenea</taxon>
        <taxon>Strigeidida</taxon>
        <taxon>Schistosomatoidea</taxon>
        <taxon>Schistosomatidae</taxon>
        <taxon>Schistosoma</taxon>
    </lineage>
</organism>
<protein>
    <recommendedName>
        <fullName evidence="1">UBC core domain-containing protein</fullName>
    </recommendedName>
</protein>
<comment type="caution">
    <text evidence="2">The sequence shown here is derived from an EMBL/GenBank/DDBJ whole genome shotgun (WGS) entry which is preliminary data.</text>
</comment>
<dbReference type="Proteomes" id="UP001292079">
    <property type="component" value="Unassembled WGS sequence"/>
</dbReference>
<gene>
    <name evidence="2" type="ORF">MN116_008913</name>
</gene>
<name>A0AAE1Z4N1_SCHME</name>
<evidence type="ECO:0000313" key="2">
    <source>
        <dbReference type="EMBL" id="KAK4467526.1"/>
    </source>
</evidence>
<sequence length="67" mass="8020">MSILMKLSKDRRDLGKEVLDGGPTRTLFENHIYDLKIKYRPKYPDTHSTIRFKTKIRIHRVNEYTGK</sequence>
<feature type="domain" description="UBC core" evidence="1">
    <location>
        <begin position="1"/>
        <end position="67"/>
    </location>
</feature>
<keyword evidence="3" id="KW-1185">Reference proteome</keyword>
<evidence type="ECO:0000313" key="3">
    <source>
        <dbReference type="Proteomes" id="UP001292079"/>
    </source>
</evidence>
<dbReference type="InterPro" id="IPR016135">
    <property type="entry name" value="UBQ-conjugating_enzyme/RWD"/>
</dbReference>
<dbReference type="InterPro" id="IPR000608">
    <property type="entry name" value="UBC"/>
</dbReference>
<dbReference type="EMBL" id="JALJAT010000022">
    <property type="protein sequence ID" value="KAK4467526.1"/>
    <property type="molecule type" value="Genomic_DNA"/>
</dbReference>
<dbReference type="SUPFAM" id="SSF54495">
    <property type="entry name" value="UBC-like"/>
    <property type="match status" value="1"/>
</dbReference>
<reference evidence="2" key="2">
    <citation type="journal article" date="2023" name="Infect Dis Poverty">
        <title>Chromosome-scale genome of the human blood fluke Schistosoma mekongi and its implications for public health.</title>
        <authorList>
            <person name="Zhou M."/>
            <person name="Xu L."/>
            <person name="Xu D."/>
            <person name="Chen W."/>
            <person name="Khan J."/>
            <person name="Hu Y."/>
            <person name="Huang H."/>
            <person name="Wei H."/>
            <person name="Zhang Y."/>
            <person name="Chusongsang P."/>
            <person name="Tanasarnprasert K."/>
            <person name="Hu X."/>
            <person name="Limpanont Y."/>
            <person name="Lv Z."/>
        </authorList>
    </citation>
    <scope>NUCLEOTIDE SEQUENCE</scope>
    <source>
        <strain evidence="2">LV_2022a</strain>
    </source>
</reference>
<proteinExistence type="predicted"/>
<dbReference type="Gene3D" id="3.10.110.10">
    <property type="entry name" value="Ubiquitin Conjugating Enzyme"/>
    <property type="match status" value="1"/>
</dbReference>
<dbReference type="AlphaFoldDB" id="A0AAE1Z4N1"/>
<feature type="non-terminal residue" evidence="2">
    <location>
        <position position="1"/>
    </location>
</feature>